<reference evidence="3 4" key="1">
    <citation type="submission" date="2024-01" db="EMBL/GenBank/DDBJ databases">
        <title>Genome assemblies of Stephania.</title>
        <authorList>
            <person name="Yang L."/>
        </authorList>
    </citation>
    <scope>NUCLEOTIDE SEQUENCE [LARGE SCALE GENOMIC DNA]</scope>
    <source>
        <strain evidence="3">YNDBR</strain>
        <tissue evidence="3">Leaf</tissue>
    </source>
</reference>
<dbReference type="Pfam" id="PF04765">
    <property type="entry name" value="TOD1_MUCI70"/>
    <property type="match status" value="1"/>
</dbReference>
<sequence length="441" mass="51878">MAPFESKLRNETGYGRFRRSVSRRRFLFWAFLVAFFFLIYSSFFGVKLPFLGKLESDAPYISIRYHNGSLGGPGRPPKHRRQYHPCEVGFLDSVDNVVEPEDSMNFVHFSLEYIEREEKPYGHSTFKPKFGGHQTLEERENSFYARNQRLHCGFVKGPERSGSTGFDLDERDKEYMKTCHIVVSSCIFGSSDFLRRPTSKKVSEFSKRSICFVMFIDEETRLKLASEGQVIDDTGHIGLWRVVVVKNLPYKDMRRTGKVPKFLSHRLFPSARYSIWLDSKMRLQTDPLLIIEYFLWRNGSEYAISNHYDRHCVWEEVLQNKRLNKYSHTAIDEQFMFYQSDGLTKFDPNDINTPLPSYVPEGSFIVRAHTPMSNLFSCLWFNEVDRFTSRDQLSFAYTYLKLRRMNPDKPFFLNMFKDCERRSLAKLFKHRATESPSTPVQ</sequence>
<dbReference type="PANTHER" id="PTHR12956">
    <property type="entry name" value="ALKALINE CERAMIDASE-RELATED"/>
    <property type="match status" value="1"/>
</dbReference>
<dbReference type="InterPro" id="IPR048354">
    <property type="entry name" value="TOD1_MUCI70_glycTrfase_dom"/>
</dbReference>
<dbReference type="Proteomes" id="UP001420932">
    <property type="component" value="Unassembled WGS sequence"/>
</dbReference>
<dbReference type="InterPro" id="IPR006852">
    <property type="entry name" value="TOD1_MUCI70"/>
</dbReference>
<feature type="domain" description="TOD1/MUCI70 glycosyltransferase-like" evidence="2">
    <location>
        <begin position="111"/>
        <end position="430"/>
    </location>
</feature>
<keyword evidence="1" id="KW-0472">Membrane</keyword>
<evidence type="ECO:0000313" key="4">
    <source>
        <dbReference type="Proteomes" id="UP001420932"/>
    </source>
</evidence>
<name>A0AAP0F9E0_9MAGN</name>
<gene>
    <name evidence="3" type="ORF">Syun_023657</name>
</gene>
<keyword evidence="1" id="KW-1133">Transmembrane helix</keyword>
<protein>
    <recommendedName>
        <fullName evidence="2">TOD1/MUCI70 glycosyltransferase-like domain-containing protein</fullName>
    </recommendedName>
</protein>
<dbReference type="EMBL" id="JBBNAF010000010">
    <property type="protein sequence ID" value="KAK9107646.1"/>
    <property type="molecule type" value="Genomic_DNA"/>
</dbReference>
<comment type="caution">
    <text evidence="3">The sequence shown here is derived from an EMBL/GenBank/DDBJ whole genome shotgun (WGS) entry which is preliminary data.</text>
</comment>
<dbReference type="PANTHER" id="PTHR12956:SF27">
    <property type="entry name" value="TRANSMEMBRANE PROTEIN"/>
    <property type="match status" value="1"/>
</dbReference>
<accession>A0AAP0F9E0</accession>
<organism evidence="3 4">
    <name type="scientific">Stephania yunnanensis</name>
    <dbReference type="NCBI Taxonomy" id="152371"/>
    <lineage>
        <taxon>Eukaryota</taxon>
        <taxon>Viridiplantae</taxon>
        <taxon>Streptophyta</taxon>
        <taxon>Embryophyta</taxon>
        <taxon>Tracheophyta</taxon>
        <taxon>Spermatophyta</taxon>
        <taxon>Magnoliopsida</taxon>
        <taxon>Ranunculales</taxon>
        <taxon>Menispermaceae</taxon>
        <taxon>Menispermoideae</taxon>
        <taxon>Cissampelideae</taxon>
        <taxon>Stephania</taxon>
    </lineage>
</organism>
<keyword evidence="1" id="KW-0812">Transmembrane</keyword>
<evidence type="ECO:0000313" key="3">
    <source>
        <dbReference type="EMBL" id="KAK9107646.1"/>
    </source>
</evidence>
<feature type="transmembrane region" description="Helical" evidence="1">
    <location>
        <begin position="26"/>
        <end position="46"/>
    </location>
</feature>
<keyword evidence="4" id="KW-1185">Reference proteome</keyword>
<evidence type="ECO:0000256" key="1">
    <source>
        <dbReference type="SAM" id="Phobius"/>
    </source>
</evidence>
<evidence type="ECO:0000259" key="2">
    <source>
        <dbReference type="Pfam" id="PF04765"/>
    </source>
</evidence>
<proteinExistence type="predicted"/>
<dbReference type="AlphaFoldDB" id="A0AAP0F9E0"/>